<dbReference type="Proteomes" id="UP000318370">
    <property type="component" value="Unassembled WGS sequence"/>
</dbReference>
<dbReference type="EMBL" id="CABGHF010000022">
    <property type="protein sequence ID" value="VUS81529.1"/>
    <property type="molecule type" value="Genomic_DNA"/>
</dbReference>
<dbReference type="PANTHER" id="PTHR43709:SF2">
    <property type="entry name" value="DUF453 DOMAIN PROTEIN (AFU_ORTHOLOGUE AFUA_6G00360)"/>
    <property type="match status" value="1"/>
</dbReference>
<evidence type="ECO:0000256" key="2">
    <source>
        <dbReference type="ARBA" id="ARBA00023235"/>
    </source>
</evidence>
<evidence type="ECO:0000313" key="3">
    <source>
        <dbReference type="EMBL" id="VUS81529.1"/>
    </source>
</evidence>
<dbReference type="Gene3D" id="3.10.310.10">
    <property type="entry name" value="Diaminopimelate Epimerase, Chain A, domain 1"/>
    <property type="match status" value="2"/>
</dbReference>
<comment type="similarity">
    <text evidence="1">Belongs to the PrpF family.</text>
</comment>
<dbReference type="SUPFAM" id="SSF54506">
    <property type="entry name" value="Diaminopimelate epimerase-like"/>
    <property type="match status" value="2"/>
</dbReference>
<evidence type="ECO:0000313" key="4">
    <source>
        <dbReference type="Proteomes" id="UP000318370"/>
    </source>
</evidence>
<organism evidence="3 4">
    <name type="scientific">Klebsiella spallanzanii</name>
    <dbReference type="NCBI Taxonomy" id="2587528"/>
    <lineage>
        <taxon>Bacteria</taxon>
        <taxon>Pseudomonadati</taxon>
        <taxon>Pseudomonadota</taxon>
        <taxon>Gammaproteobacteria</taxon>
        <taxon>Enterobacterales</taxon>
        <taxon>Enterobacteriaceae</taxon>
        <taxon>Klebsiella/Raoultella group</taxon>
        <taxon>Klebsiella</taxon>
    </lineage>
</organism>
<dbReference type="GO" id="GO:0016853">
    <property type="term" value="F:isomerase activity"/>
    <property type="evidence" value="ECO:0007669"/>
    <property type="project" value="UniProtKB-KW"/>
</dbReference>
<proteinExistence type="inferred from homology"/>
<gene>
    <name evidence="3" type="primary">mii</name>
    <name evidence="3" type="ORF">SB6408_05567</name>
</gene>
<dbReference type="InterPro" id="IPR007400">
    <property type="entry name" value="PrpF-like"/>
</dbReference>
<sequence length="377" mass="40423">MRKFRTVFMRGGTSKGCMFLKDDLPADRGQWDHIFLQAMGDPDPKQIDGMGGTVSSNNKIVIVWKSELPDVDVEYLVGQVIVGKSQVDYKSNCGNMTAAVGPYAIEEGLIPAVEPIATVRMLNHNTGKRIDITVPCENNTFALDGDCQIAGVDGTCAELKVNFLNPAGSKTGTLLPTGNTLDVLSIPGHGDIEATILDISNPMVLVRAEDIGLTGSELPDDINQNQAVSDLLEKIRGTAACLMGFAQDLDDARDNSPAVPKVGMVTTPKSYADISGQPTQQQEMDLCARVISVFKCHKACPLTSASAISVAAFLPGSLVQRIVTVDDWNQGVRIGHPSGVMKMYPSLVQNGDSTDVPGVAVQRTARRIMDGMVYIRD</sequence>
<name>A0A564LIY5_9ENTR</name>
<evidence type="ECO:0000256" key="1">
    <source>
        <dbReference type="ARBA" id="ARBA00007673"/>
    </source>
</evidence>
<protein>
    <submittedName>
        <fullName evidence="3">3-methylitaconate isomerase</fullName>
    </submittedName>
</protein>
<dbReference type="RefSeq" id="WP_142463266.1">
    <property type="nucleotide sequence ID" value="NZ_CABGHF010000022.1"/>
</dbReference>
<keyword evidence="2 3" id="KW-0413">Isomerase</keyword>
<dbReference type="Pfam" id="PF04303">
    <property type="entry name" value="PrpF"/>
    <property type="match status" value="1"/>
</dbReference>
<dbReference type="PANTHER" id="PTHR43709">
    <property type="entry name" value="ACONITATE ISOMERASE-RELATED"/>
    <property type="match status" value="1"/>
</dbReference>
<accession>A0A564LIY5</accession>
<dbReference type="AlphaFoldDB" id="A0A564LIY5"/>
<reference evidence="3 4" key="1">
    <citation type="submission" date="2019-07" db="EMBL/GenBank/DDBJ databases">
        <authorList>
            <person name="Brisse S."/>
            <person name="Rodrigues C."/>
            <person name="Thorpe H."/>
        </authorList>
    </citation>
    <scope>NUCLEOTIDE SEQUENCE [LARGE SCALE GENOMIC DNA]</scope>
    <source>
        <strain evidence="3">SB6408</strain>
    </source>
</reference>